<dbReference type="GO" id="GO:0004222">
    <property type="term" value="F:metalloendopeptidase activity"/>
    <property type="evidence" value="ECO:0007669"/>
    <property type="project" value="InterPro"/>
</dbReference>
<sequence length="55" mass="6073">TESDYKEFTERSKKVIDYYSNIEVENGKFVNGALTVGENISDLGGIACVIDIAKK</sequence>
<dbReference type="PROSITE" id="PS51885">
    <property type="entry name" value="NEPRILYSIN"/>
    <property type="match status" value="1"/>
</dbReference>
<dbReference type="AlphaFoldDB" id="W1X406"/>
<accession>W1X406</accession>
<evidence type="ECO:0000313" key="2">
    <source>
        <dbReference type="EMBL" id="ETJ25043.1"/>
    </source>
</evidence>
<dbReference type="InterPro" id="IPR000718">
    <property type="entry name" value="Peptidase_M13"/>
</dbReference>
<reference evidence="2" key="1">
    <citation type="submission" date="2013-12" db="EMBL/GenBank/DDBJ databases">
        <title>A Varibaculum cambriense genome reconstructed from a premature infant gut community with otherwise low bacterial novelty that shifts toward anaerobic metabolism during the third week of life.</title>
        <authorList>
            <person name="Brown C.T."/>
            <person name="Sharon I."/>
            <person name="Thomas B.C."/>
            <person name="Castelle C.J."/>
            <person name="Morowitz M.J."/>
            <person name="Banfield J.F."/>
        </authorList>
    </citation>
    <scope>NUCLEOTIDE SEQUENCE</scope>
</reference>
<dbReference type="SUPFAM" id="SSF55486">
    <property type="entry name" value="Metalloproteases ('zincins'), catalytic domain"/>
    <property type="match status" value="1"/>
</dbReference>
<proteinExistence type="predicted"/>
<gene>
    <name evidence="2" type="ORF">Q604_UNBC17927G0001</name>
</gene>
<feature type="domain" description="Peptidase M13 C-terminal" evidence="1">
    <location>
        <begin position="2"/>
        <end position="54"/>
    </location>
</feature>
<evidence type="ECO:0000259" key="1">
    <source>
        <dbReference type="Pfam" id="PF01431"/>
    </source>
</evidence>
<dbReference type="Pfam" id="PF01431">
    <property type="entry name" value="Peptidase_M13"/>
    <property type="match status" value="1"/>
</dbReference>
<comment type="caution">
    <text evidence="2">The sequence shown here is derived from an EMBL/GenBank/DDBJ whole genome shotgun (WGS) entry which is preliminary data.</text>
</comment>
<dbReference type="EMBL" id="AZMM01017927">
    <property type="protein sequence ID" value="ETJ25043.1"/>
    <property type="molecule type" value="Genomic_DNA"/>
</dbReference>
<dbReference type="InterPro" id="IPR024079">
    <property type="entry name" value="MetalloPept_cat_dom_sf"/>
</dbReference>
<name>W1X406_9ZZZZ</name>
<dbReference type="Gene3D" id="3.40.390.10">
    <property type="entry name" value="Collagenase (Catalytic Domain)"/>
    <property type="match status" value="1"/>
</dbReference>
<protein>
    <submittedName>
        <fullName evidence="2">Neutral endopeptidase</fullName>
    </submittedName>
</protein>
<feature type="non-terminal residue" evidence="2">
    <location>
        <position position="1"/>
    </location>
</feature>
<dbReference type="GO" id="GO:0006508">
    <property type="term" value="P:proteolysis"/>
    <property type="evidence" value="ECO:0007669"/>
    <property type="project" value="InterPro"/>
</dbReference>
<organism evidence="2">
    <name type="scientific">human gut metagenome</name>
    <dbReference type="NCBI Taxonomy" id="408170"/>
    <lineage>
        <taxon>unclassified sequences</taxon>
        <taxon>metagenomes</taxon>
        <taxon>organismal metagenomes</taxon>
    </lineage>
</organism>
<dbReference type="InterPro" id="IPR018497">
    <property type="entry name" value="Peptidase_M13_C"/>
</dbReference>